<dbReference type="EMBL" id="JABFAA010000002">
    <property type="protein sequence ID" value="MBA0676654.1"/>
    <property type="molecule type" value="Genomic_DNA"/>
</dbReference>
<dbReference type="AlphaFoldDB" id="A0A7J8WPP4"/>
<organism evidence="6 7">
    <name type="scientific">Gossypium aridum</name>
    <name type="common">American cotton</name>
    <name type="synonym">Erioxylum aridum</name>
    <dbReference type="NCBI Taxonomy" id="34290"/>
    <lineage>
        <taxon>Eukaryota</taxon>
        <taxon>Viridiplantae</taxon>
        <taxon>Streptophyta</taxon>
        <taxon>Embryophyta</taxon>
        <taxon>Tracheophyta</taxon>
        <taxon>Spermatophyta</taxon>
        <taxon>Magnoliopsida</taxon>
        <taxon>eudicotyledons</taxon>
        <taxon>Gunneridae</taxon>
        <taxon>Pentapetalae</taxon>
        <taxon>rosids</taxon>
        <taxon>malvids</taxon>
        <taxon>Malvales</taxon>
        <taxon>Malvaceae</taxon>
        <taxon>Malvoideae</taxon>
        <taxon>Gossypium</taxon>
    </lineage>
</organism>
<reference evidence="6 7" key="1">
    <citation type="journal article" date="2019" name="Genome Biol. Evol.">
        <title>Insights into the evolution of the New World diploid cottons (Gossypium, subgenus Houzingenia) based on genome sequencing.</title>
        <authorList>
            <person name="Grover C.E."/>
            <person name="Arick M.A. 2nd"/>
            <person name="Thrash A."/>
            <person name="Conover J.L."/>
            <person name="Sanders W.S."/>
            <person name="Peterson D.G."/>
            <person name="Frelichowski J.E."/>
            <person name="Scheffler J.A."/>
            <person name="Scheffler B.E."/>
            <person name="Wendel J.F."/>
        </authorList>
    </citation>
    <scope>NUCLEOTIDE SEQUENCE [LARGE SCALE GENOMIC DNA]</scope>
    <source>
        <strain evidence="6">185</strain>
        <tissue evidence="6">Leaf</tissue>
    </source>
</reference>
<keyword evidence="4" id="KW-0472">Membrane</keyword>
<feature type="non-terminal residue" evidence="6">
    <location>
        <position position="134"/>
    </location>
</feature>
<sequence>MKRGGEIIYSGELGQCSSKLIEYFEDLINIMGSMYLFMMVMGQSNHASIVPIIIIQRTIVYREKFVGMYSSKAYSLAQPALLLSTCHVSSAPSDASAVTHVPPFHQSSKGSFQILARDTPLNSFGFIEAPSKEE</sequence>
<evidence type="ECO:0000256" key="2">
    <source>
        <dbReference type="ARBA" id="ARBA00022692"/>
    </source>
</evidence>
<evidence type="ECO:0000256" key="3">
    <source>
        <dbReference type="ARBA" id="ARBA00022989"/>
    </source>
</evidence>
<dbReference type="InterPro" id="IPR013525">
    <property type="entry name" value="ABC2_TM"/>
</dbReference>
<dbReference type="Proteomes" id="UP000593577">
    <property type="component" value="Unassembled WGS sequence"/>
</dbReference>
<comment type="caution">
    <text evidence="6">The sequence shown here is derived from an EMBL/GenBank/DDBJ whole genome shotgun (WGS) entry which is preliminary data.</text>
</comment>
<evidence type="ECO:0000313" key="7">
    <source>
        <dbReference type="Proteomes" id="UP000593577"/>
    </source>
</evidence>
<keyword evidence="2" id="KW-0812">Transmembrane</keyword>
<evidence type="ECO:0000259" key="5">
    <source>
        <dbReference type="Pfam" id="PF01061"/>
    </source>
</evidence>
<feature type="domain" description="ABC-2 type transporter transmembrane" evidence="5">
    <location>
        <begin position="25"/>
        <end position="78"/>
    </location>
</feature>
<name>A0A7J8WPP4_GOSAI</name>
<evidence type="ECO:0000256" key="4">
    <source>
        <dbReference type="ARBA" id="ARBA00023136"/>
    </source>
</evidence>
<dbReference type="Pfam" id="PF01061">
    <property type="entry name" value="ABC2_membrane"/>
    <property type="match status" value="1"/>
</dbReference>
<keyword evidence="7" id="KW-1185">Reference proteome</keyword>
<dbReference type="GO" id="GO:0016020">
    <property type="term" value="C:membrane"/>
    <property type="evidence" value="ECO:0007669"/>
    <property type="project" value="UniProtKB-SubCell"/>
</dbReference>
<protein>
    <recommendedName>
        <fullName evidence="5">ABC-2 type transporter transmembrane domain-containing protein</fullName>
    </recommendedName>
</protein>
<comment type="subcellular location">
    <subcellularLocation>
        <location evidence="1">Membrane</location>
        <topology evidence="1">Multi-pass membrane protein</topology>
    </subcellularLocation>
</comment>
<gene>
    <name evidence="6" type="ORF">Goari_018122</name>
</gene>
<accession>A0A7J8WPP4</accession>
<dbReference type="PANTHER" id="PTHR48040:SF18">
    <property type="entry name" value="PLEIOTROPIC DRUG RESISTANCE PROTEIN 3-LIKE ISOFORM X1"/>
    <property type="match status" value="1"/>
</dbReference>
<evidence type="ECO:0000256" key="1">
    <source>
        <dbReference type="ARBA" id="ARBA00004141"/>
    </source>
</evidence>
<dbReference type="PANTHER" id="PTHR48040">
    <property type="entry name" value="PLEIOTROPIC DRUG RESISTANCE PROTEIN 1-LIKE ISOFORM X1"/>
    <property type="match status" value="1"/>
</dbReference>
<evidence type="ECO:0000313" key="6">
    <source>
        <dbReference type="EMBL" id="MBA0676654.1"/>
    </source>
</evidence>
<dbReference type="GO" id="GO:0140359">
    <property type="term" value="F:ABC-type transporter activity"/>
    <property type="evidence" value="ECO:0007669"/>
    <property type="project" value="InterPro"/>
</dbReference>
<keyword evidence="3" id="KW-1133">Transmembrane helix</keyword>
<proteinExistence type="predicted"/>